<dbReference type="NCBIfam" id="NF003715">
    <property type="entry name" value="PRK05326.1-2"/>
    <property type="match status" value="1"/>
</dbReference>
<keyword evidence="8 9" id="KW-0472">Membrane</keyword>
<feature type="transmembrane region" description="Helical" evidence="9">
    <location>
        <begin position="217"/>
        <end position="238"/>
    </location>
</feature>
<dbReference type="Pfam" id="PF00999">
    <property type="entry name" value="Na_H_Exchanger"/>
    <property type="match status" value="1"/>
</dbReference>
<keyword evidence="7" id="KW-0406">Ion transport</keyword>
<keyword evidence="3" id="KW-0050">Antiport</keyword>
<dbReference type="OrthoDB" id="9810759at2"/>
<dbReference type="GO" id="GO:0006813">
    <property type="term" value="P:potassium ion transport"/>
    <property type="evidence" value="ECO:0007669"/>
    <property type="project" value="InterPro"/>
</dbReference>
<gene>
    <name evidence="11" type="ORF">SAMN04488112_12011</name>
</gene>
<dbReference type="Gene3D" id="3.30.70.1450">
    <property type="entry name" value="Regulator of K+ conductance, C-terminal domain"/>
    <property type="match status" value="1"/>
</dbReference>
<feature type="transmembrane region" description="Helical" evidence="9">
    <location>
        <begin position="59"/>
        <end position="78"/>
    </location>
</feature>
<dbReference type="EMBL" id="FMZA01000020">
    <property type="protein sequence ID" value="SDC88074.1"/>
    <property type="molecule type" value="Genomic_DNA"/>
</dbReference>
<evidence type="ECO:0000256" key="5">
    <source>
        <dbReference type="ARBA" id="ARBA00022692"/>
    </source>
</evidence>
<feature type="transmembrane region" description="Helical" evidence="9">
    <location>
        <begin position="183"/>
        <end position="205"/>
    </location>
</feature>
<feature type="transmembrane region" description="Helical" evidence="9">
    <location>
        <begin position="244"/>
        <end position="262"/>
    </location>
</feature>
<feature type="transmembrane region" description="Helical" evidence="9">
    <location>
        <begin position="274"/>
        <end position="292"/>
    </location>
</feature>
<dbReference type="Pfam" id="PF02080">
    <property type="entry name" value="TrkA_C"/>
    <property type="match status" value="1"/>
</dbReference>
<dbReference type="GO" id="GO:0015297">
    <property type="term" value="F:antiporter activity"/>
    <property type="evidence" value="ECO:0007669"/>
    <property type="project" value="UniProtKB-KW"/>
</dbReference>
<dbReference type="Gene3D" id="1.20.1530.20">
    <property type="match status" value="1"/>
</dbReference>
<evidence type="ECO:0000256" key="8">
    <source>
        <dbReference type="ARBA" id="ARBA00023136"/>
    </source>
</evidence>
<evidence type="ECO:0000256" key="6">
    <source>
        <dbReference type="ARBA" id="ARBA00022989"/>
    </source>
</evidence>
<dbReference type="InterPro" id="IPR006153">
    <property type="entry name" value="Cation/H_exchanger_TM"/>
</dbReference>
<dbReference type="PANTHER" id="PTHR32507">
    <property type="entry name" value="NA(+)/H(+) ANTIPORTER 1"/>
    <property type="match status" value="1"/>
</dbReference>
<reference evidence="11 12" key="1">
    <citation type="submission" date="2016-10" db="EMBL/GenBank/DDBJ databases">
        <authorList>
            <person name="de Groot N.N."/>
        </authorList>
    </citation>
    <scope>NUCLEOTIDE SEQUENCE [LARGE SCALE GENOMIC DNA]</scope>
    <source>
        <strain evidence="11 12">DSM 45514</strain>
    </source>
</reference>
<feature type="transmembrane region" description="Helical" evidence="9">
    <location>
        <begin position="123"/>
        <end position="141"/>
    </location>
</feature>
<evidence type="ECO:0000313" key="11">
    <source>
        <dbReference type="EMBL" id="SDC88074.1"/>
    </source>
</evidence>
<evidence type="ECO:0000259" key="10">
    <source>
        <dbReference type="PROSITE" id="PS51202"/>
    </source>
</evidence>
<evidence type="ECO:0000256" key="7">
    <source>
        <dbReference type="ARBA" id="ARBA00023065"/>
    </source>
</evidence>
<keyword evidence="6 9" id="KW-1133">Transmembrane helix</keyword>
<dbReference type="SUPFAM" id="SSF116726">
    <property type="entry name" value="TrkA C-terminal domain-like"/>
    <property type="match status" value="1"/>
</dbReference>
<feature type="transmembrane region" description="Helical" evidence="9">
    <location>
        <begin position="361"/>
        <end position="382"/>
    </location>
</feature>
<dbReference type="Proteomes" id="UP000199387">
    <property type="component" value="Unassembled WGS sequence"/>
</dbReference>
<dbReference type="InterPro" id="IPR006037">
    <property type="entry name" value="RCK_C"/>
</dbReference>
<name>A0A1G6Q851_9BACL</name>
<dbReference type="RefSeq" id="WP_091572202.1">
    <property type="nucleotide sequence ID" value="NZ_FMZA01000020.1"/>
</dbReference>
<feature type="domain" description="RCK C-terminal" evidence="10">
    <location>
        <begin position="403"/>
        <end position="484"/>
    </location>
</feature>
<keyword evidence="12" id="KW-1185">Reference proteome</keyword>
<organism evidence="11 12">
    <name type="scientific">Melghirimyces thermohalophilus</name>
    <dbReference type="NCBI Taxonomy" id="1236220"/>
    <lineage>
        <taxon>Bacteria</taxon>
        <taxon>Bacillati</taxon>
        <taxon>Bacillota</taxon>
        <taxon>Bacilli</taxon>
        <taxon>Bacillales</taxon>
        <taxon>Thermoactinomycetaceae</taxon>
        <taxon>Melghirimyces</taxon>
    </lineage>
</organism>
<keyword evidence="4" id="KW-1003">Cell membrane</keyword>
<evidence type="ECO:0000256" key="2">
    <source>
        <dbReference type="ARBA" id="ARBA00022448"/>
    </source>
</evidence>
<feature type="transmembrane region" description="Helical" evidence="9">
    <location>
        <begin position="298"/>
        <end position="321"/>
    </location>
</feature>
<evidence type="ECO:0000256" key="4">
    <source>
        <dbReference type="ARBA" id="ARBA00022475"/>
    </source>
</evidence>
<comment type="subcellular location">
    <subcellularLocation>
        <location evidence="1">Cell membrane</location>
        <topology evidence="1">Multi-pass membrane protein</topology>
    </subcellularLocation>
</comment>
<dbReference type="GO" id="GO:1902600">
    <property type="term" value="P:proton transmembrane transport"/>
    <property type="evidence" value="ECO:0007669"/>
    <property type="project" value="InterPro"/>
</dbReference>
<dbReference type="InterPro" id="IPR036721">
    <property type="entry name" value="RCK_C_sf"/>
</dbReference>
<keyword evidence="5 9" id="KW-0812">Transmembrane</keyword>
<keyword evidence="2" id="KW-0813">Transport</keyword>
<dbReference type="InterPro" id="IPR038770">
    <property type="entry name" value="Na+/solute_symporter_sf"/>
</dbReference>
<dbReference type="AlphaFoldDB" id="A0A1G6Q851"/>
<dbReference type="PANTHER" id="PTHR32507:SF7">
    <property type="entry name" value="K(+)_H(+) ANTIPORTER NHAP2"/>
    <property type="match status" value="1"/>
</dbReference>
<proteinExistence type="predicted"/>
<feature type="transmembrane region" description="Helical" evidence="9">
    <location>
        <begin position="90"/>
        <end position="111"/>
    </location>
</feature>
<evidence type="ECO:0000256" key="9">
    <source>
        <dbReference type="SAM" id="Phobius"/>
    </source>
</evidence>
<protein>
    <submittedName>
        <fullName evidence="11">Cell volume regulation protein A</fullName>
    </submittedName>
</protein>
<dbReference type="PROSITE" id="PS51202">
    <property type="entry name" value="RCK_C"/>
    <property type="match status" value="1"/>
</dbReference>
<feature type="transmembrane region" description="Helical" evidence="9">
    <location>
        <begin position="6"/>
        <end position="23"/>
    </location>
</feature>
<dbReference type="NCBIfam" id="NF003716">
    <property type="entry name" value="PRK05326.1-3"/>
    <property type="match status" value="1"/>
</dbReference>
<feature type="transmembrane region" description="Helical" evidence="9">
    <location>
        <begin position="30"/>
        <end position="47"/>
    </location>
</feature>
<evidence type="ECO:0000256" key="3">
    <source>
        <dbReference type="ARBA" id="ARBA00022449"/>
    </source>
</evidence>
<accession>A0A1G6Q851</accession>
<dbReference type="GO" id="GO:0005886">
    <property type="term" value="C:plasma membrane"/>
    <property type="evidence" value="ECO:0007669"/>
    <property type="project" value="UniProtKB-SubCell"/>
</dbReference>
<dbReference type="GO" id="GO:0008324">
    <property type="term" value="F:monoatomic cation transmembrane transporter activity"/>
    <property type="evidence" value="ECO:0007669"/>
    <property type="project" value="InterPro"/>
</dbReference>
<evidence type="ECO:0000256" key="1">
    <source>
        <dbReference type="ARBA" id="ARBA00004651"/>
    </source>
</evidence>
<feature type="transmembrane region" description="Helical" evidence="9">
    <location>
        <begin position="333"/>
        <end position="355"/>
    </location>
</feature>
<dbReference type="STRING" id="1236220.SAMN04488112_12011"/>
<sequence length="486" mass="52816">MGSISVETFILLLALFLVGGVMATKLTGRLGVPALVLFLVFGMLAGSEGLDLIYFDNAIVAQLFGVLALIIILFEGGLQTEAPQVWKVKWEAITLATLGVLLTAAIVGAFASYILDVPLLDGFLLGSIVGSTDAAAVFMVLGAKNIKKKLSSILEAESASNDPMAIFLTLSLLQILVNDEANIWVFIGNFFWQMGAGVFLGYLIGKISVKMINKIEFDAAALYPVFSLGLGILTYSLVDWVNGSGFLAVYVAALVIGSSELANRYSILRFNEGVAWMMQILMFVMLGLLVFPSQVIQVVVPGTILSLLLMFVARPIGVLLCMLPFKMSWRGRLFLSWAGLRGAVPIVLATFPLIAEYEYSQLFFNAVFFVVVTSALVQGLTISPLARWLGLEEEEKESSSYSLELVSLKRTRSDIIELSIAEDAPVVGHQLQELDLPTDTLINAIVRDDRIIIPHGETRIEAGDVLFVLVTKKNSRAVKKYLLGSS</sequence>
<evidence type="ECO:0000313" key="12">
    <source>
        <dbReference type="Proteomes" id="UP000199387"/>
    </source>
</evidence>